<keyword evidence="3" id="KW-1185">Reference proteome</keyword>
<feature type="compositionally biased region" description="Basic and acidic residues" evidence="1">
    <location>
        <begin position="57"/>
        <end position="66"/>
    </location>
</feature>
<evidence type="ECO:0000313" key="3">
    <source>
        <dbReference type="Proteomes" id="UP001066276"/>
    </source>
</evidence>
<comment type="caution">
    <text evidence="2">The sequence shown here is derived from an EMBL/GenBank/DDBJ whole genome shotgun (WGS) entry which is preliminary data.</text>
</comment>
<evidence type="ECO:0000313" key="2">
    <source>
        <dbReference type="EMBL" id="KAJ1112677.1"/>
    </source>
</evidence>
<organism evidence="2 3">
    <name type="scientific">Pleurodeles waltl</name>
    <name type="common">Iberian ribbed newt</name>
    <dbReference type="NCBI Taxonomy" id="8319"/>
    <lineage>
        <taxon>Eukaryota</taxon>
        <taxon>Metazoa</taxon>
        <taxon>Chordata</taxon>
        <taxon>Craniata</taxon>
        <taxon>Vertebrata</taxon>
        <taxon>Euteleostomi</taxon>
        <taxon>Amphibia</taxon>
        <taxon>Batrachia</taxon>
        <taxon>Caudata</taxon>
        <taxon>Salamandroidea</taxon>
        <taxon>Salamandridae</taxon>
        <taxon>Pleurodelinae</taxon>
        <taxon>Pleurodeles</taxon>
    </lineage>
</organism>
<feature type="region of interest" description="Disordered" evidence="1">
    <location>
        <begin position="1"/>
        <end position="66"/>
    </location>
</feature>
<sequence>MKEGRNWGEGQYMPSEHQKVRAEQDRDTERENWRKPSEEPSPTHKNVEHSASTAQTRKGEFFTHPN</sequence>
<gene>
    <name evidence="2" type="ORF">NDU88_000938</name>
</gene>
<name>A0AAV7N9E1_PLEWA</name>
<accession>A0AAV7N9E1</accession>
<dbReference type="AlphaFoldDB" id="A0AAV7N9E1"/>
<evidence type="ECO:0000256" key="1">
    <source>
        <dbReference type="SAM" id="MobiDB-lite"/>
    </source>
</evidence>
<dbReference type="Proteomes" id="UP001066276">
    <property type="component" value="Chromosome 8"/>
</dbReference>
<proteinExistence type="predicted"/>
<dbReference type="EMBL" id="JANPWB010000012">
    <property type="protein sequence ID" value="KAJ1112677.1"/>
    <property type="molecule type" value="Genomic_DNA"/>
</dbReference>
<feature type="compositionally biased region" description="Basic and acidic residues" evidence="1">
    <location>
        <begin position="16"/>
        <end position="48"/>
    </location>
</feature>
<protein>
    <submittedName>
        <fullName evidence="2">Uncharacterized protein</fullName>
    </submittedName>
</protein>
<reference evidence="2" key="1">
    <citation type="journal article" date="2022" name="bioRxiv">
        <title>Sequencing and chromosome-scale assembly of the giantPleurodeles waltlgenome.</title>
        <authorList>
            <person name="Brown T."/>
            <person name="Elewa A."/>
            <person name="Iarovenko S."/>
            <person name="Subramanian E."/>
            <person name="Araus A.J."/>
            <person name="Petzold A."/>
            <person name="Susuki M."/>
            <person name="Suzuki K.-i.T."/>
            <person name="Hayashi T."/>
            <person name="Toyoda A."/>
            <person name="Oliveira C."/>
            <person name="Osipova E."/>
            <person name="Leigh N.D."/>
            <person name="Simon A."/>
            <person name="Yun M.H."/>
        </authorList>
    </citation>
    <scope>NUCLEOTIDE SEQUENCE</scope>
    <source>
        <strain evidence="2">20211129_DDA</strain>
        <tissue evidence="2">Liver</tissue>
    </source>
</reference>